<feature type="domain" description="Orn/DAP/Arg decarboxylase 2 N-terminal" evidence="10">
    <location>
        <begin position="32"/>
        <end position="272"/>
    </location>
</feature>
<name>H8KQT0_SOLCM</name>
<organism evidence="11 12">
    <name type="scientific">Solitalea canadensis (strain ATCC 29591 / DSM 3403 / JCM 21819 / LMG 8368 / NBRC 15130 / NCIMB 12057 / USAM 9D)</name>
    <name type="common">Flexibacter canadensis</name>
    <dbReference type="NCBI Taxonomy" id="929556"/>
    <lineage>
        <taxon>Bacteria</taxon>
        <taxon>Pseudomonadati</taxon>
        <taxon>Bacteroidota</taxon>
        <taxon>Sphingobacteriia</taxon>
        <taxon>Sphingobacteriales</taxon>
        <taxon>Sphingobacteriaceae</taxon>
        <taxon>Solitalea</taxon>
    </lineage>
</organism>
<feature type="active site" description="Proton donor" evidence="7">
    <location>
        <position position="336"/>
    </location>
</feature>
<keyword evidence="12" id="KW-1185">Reference proteome</keyword>
<evidence type="ECO:0000256" key="6">
    <source>
        <dbReference type="NCBIfam" id="TIGR01048"/>
    </source>
</evidence>
<dbReference type="EMBL" id="CP003349">
    <property type="protein sequence ID" value="AFD06951.1"/>
    <property type="molecule type" value="Genomic_DNA"/>
</dbReference>
<feature type="binding site" evidence="5">
    <location>
        <position position="268"/>
    </location>
    <ligand>
        <name>substrate</name>
    </ligand>
</feature>
<feature type="binding site" evidence="5">
    <location>
        <position position="308"/>
    </location>
    <ligand>
        <name>substrate</name>
    </ligand>
</feature>
<dbReference type="Gene3D" id="3.20.20.10">
    <property type="entry name" value="Alanine racemase"/>
    <property type="match status" value="1"/>
</dbReference>
<evidence type="ECO:0000259" key="9">
    <source>
        <dbReference type="Pfam" id="PF00278"/>
    </source>
</evidence>
<comment type="cofactor">
    <cofactor evidence="1 5 7 8">
        <name>pyridoxal 5'-phosphate</name>
        <dbReference type="ChEBI" id="CHEBI:597326"/>
    </cofactor>
</comment>
<dbReference type="NCBIfam" id="TIGR01048">
    <property type="entry name" value="lysA"/>
    <property type="match status" value="1"/>
</dbReference>
<keyword evidence="2 5" id="KW-0210">Decarboxylase</keyword>
<protein>
    <recommendedName>
        <fullName evidence="5 6">Diaminopimelate decarboxylase</fullName>
        <shortName evidence="5">DAP decarboxylase</shortName>
        <shortName evidence="5">DAPDC</shortName>
        <ecNumber evidence="5 6">4.1.1.20</ecNumber>
    </recommendedName>
</protein>
<sequence length="385" mass="42751">MFSNEQLNKFQSEETPFYYYDLSLLSATLKACTTASDKYGFHVHYALKANVDKRVLATIKSYNIGADCVSGGEVKRALEIGFNKNQIVFAGVGKSDAEINFGLDNDIFCFNVESIQELEVINELAAKKGKTAQVALRINPNVNAYTHKYITTGLEENKFGINQWEFDKVVTSLKSLPNIKCVGLHFHIGSQITDFNVFKSLCVKVNDIVKWFTDRGVAIKVINVGGGLGVDYYEPDSKSIVDFETYFKIFDSFLERTAQQEVHFELGRALVANSGALISKVLFVKNGQVTNFAILDAGMTELMRPALYQAYHKIQNISKSGNSVKSKNYDVVGPICESTDCFGKAVELPETQRGDLIAIRTAGAYGEVMASNYNLRNKVNVVYGE</sequence>
<comment type="subunit">
    <text evidence="5">Homodimer.</text>
</comment>
<comment type="catalytic activity">
    <reaction evidence="5 8">
        <text>meso-2,6-diaminopimelate + H(+) = L-lysine + CO2</text>
        <dbReference type="Rhea" id="RHEA:15101"/>
        <dbReference type="ChEBI" id="CHEBI:15378"/>
        <dbReference type="ChEBI" id="CHEBI:16526"/>
        <dbReference type="ChEBI" id="CHEBI:32551"/>
        <dbReference type="ChEBI" id="CHEBI:57791"/>
        <dbReference type="EC" id="4.1.1.20"/>
    </reaction>
</comment>
<dbReference type="FunFam" id="3.20.20.10:FF:000003">
    <property type="entry name" value="Diaminopimelate decarboxylase"/>
    <property type="match status" value="1"/>
</dbReference>
<proteinExistence type="inferred from homology"/>
<comment type="function">
    <text evidence="5">Specifically catalyzes the decarboxylation of meso-diaminopimelate (meso-DAP) to L-lysine.</text>
</comment>
<dbReference type="PRINTS" id="PR01179">
    <property type="entry name" value="ODADCRBXLASE"/>
</dbReference>
<feature type="binding site" evidence="5">
    <location>
        <position position="337"/>
    </location>
    <ligand>
        <name>substrate</name>
    </ligand>
</feature>
<dbReference type="CDD" id="cd06828">
    <property type="entry name" value="PLPDE_III_DapDC"/>
    <property type="match status" value="1"/>
</dbReference>
<evidence type="ECO:0000256" key="2">
    <source>
        <dbReference type="ARBA" id="ARBA00022793"/>
    </source>
</evidence>
<evidence type="ECO:0000256" key="3">
    <source>
        <dbReference type="ARBA" id="ARBA00022898"/>
    </source>
</evidence>
<dbReference type="InterPro" id="IPR002986">
    <property type="entry name" value="DAP_deCOOHase_LysA"/>
</dbReference>
<dbReference type="AlphaFoldDB" id="H8KQT0"/>
<comment type="pathway">
    <text evidence="5 8">Amino-acid biosynthesis; L-lysine biosynthesis via DAP pathway; L-lysine from DL-2,6-diaminopimelate: step 1/1.</text>
</comment>
<dbReference type="HOGENOM" id="CLU_026444_0_0_10"/>
<dbReference type="InterPro" id="IPR000183">
    <property type="entry name" value="Orn/DAP/Arg_de-COase"/>
</dbReference>
<dbReference type="SUPFAM" id="SSF51419">
    <property type="entry name" value="PLP-binding barrel"/>
    <property type="match status" value="1"/>
</dbReference>
<gene>
    <name evidence="5" type="primary">lysA</name>
    <name evidence="11" type="ordered locus">Solca_1890</name>
</gene>
<dbReference type="STRING" id="929556.Solca_1890"/>
<comment type="similarity">
    <text evidence="5">Belongs to the Orn/Lys/Arg decarboxylase class-II family. LysA subfamily.</text>
</comment>
<feature type="modified residue" description="N6-(pyridoxal phosphate)lysine" evidence="5 7">
    <location>
        <position position="48"/>
    </location>
</feature>
<dbReference type="Gene3D" id="2.40.37.10">
    <property type="entry name" value="Lyase, Ornithine Decarboxylase, Chain A, domain 1"/>
    <property type="match status" value="1"/>
</dbReference>
<dbReference type="EC" id="4.1.1.20" evidence="5 6"/>
<dbReference type="InterPro" id="IPR029066">
    <property type="entry name" value="PLP-binding_barrel"/>
</dbReference>
<evidence type="ECO:0000313" key="11">
    <source>
        <dbReference type="EMBL" id="AFD06951.1"/>
    </source>
</evidence>
<dbReference type="InterPro" id="IPR009006">
    <property type="entry name" value="Ala_racemase/Decarboxylase_C"/>
</dbReference>
<dbReference type="GO" id="GO:0008836">
    <property type="term" value="F:diaminopimelate decarboxylase activity"/>
    <property type="evidence" value="ECO:0007669"/>
    <property type="project" value="UniProtKB-UniRule"/>
</dbReference>
<evidence type="ECO:0000256" key="1">
    <source>
        <dbReference type="ARBA" id="ARBA00001933"/>
    </source>
</evidence>
<feature type="domain" description="Orn/DAP/Arg decarboxylase 2 C-terminal" evidence="9">
    <location>
        <begin position="17"/>
        <end position="363"/>
    </location>
</feature>
<dbReference type="PRINTS" id="PR01181">
    <property type="entry name" value="DAPDCRBXLASE"/>
</dbReference>
<evidence type="ECO:0000313" key="12">
    <source>
        <dbReference type="Proteomes" id="UP000007590"/>
    </source>
</evidence>
<feature type="binding site" evidence="5">
    <location>
        <position position="227"/>
    </location>
    <ligand>
        <name>pyridoxal 5'-phosphate</name>
        <dbReference type="ChEBI" id="CHEBI:597326"/>
    </ligand>
</feature>
<keyword evidence="5" id="KW-0028">Amino-acid biosynthesis</keyword>
<feature type="binding site" evidence="5">
    <location>
        <begin position="265"/>
        <end position="268"/>
    </location>
    <ligand>
        <name>pyridoxal 5'-phosphate</name>
        <dbReference type="ChEBI" id="CHEBI:597326"/>
    </ligand>
</feature>
<dbReference type="OrthoDB" id="9802241at2"/>
<evidence type="ECO:0000259" key="10">
    <source>
        <dbReference type="Pfam" id="PF02784"/>
    </source>
</evidence>
<accession>H8KQT0</accession>
<keyword evidence="4 5" id="KW-0456">Lyase</keyword>
<dbReference type="GO" id="GO:0009089">
    <property type="term" value="P:lysine biosynthetic process via diaminopimelate"/>
    <property type="evidence" value="ECO:0007669"/>
    <property type="project" value="UniProtKB-UniRule"/>
</dbReference>
<keyword evidence="3 5" id="KW-0663">Pyridoxal phosphate</keyword>
<reference evidence="11" key="1">
    <citation type="submission" date="2012-02" db="EMBL/GenBank/DDBJ databases">
        <title>The complete genome of Solitalea canadensis DSM 3403.</title>
        <authorList>
            <consortium name="US DOE Joint Genome Institute (JGI-PGF)"/>
            <person name="Lucas S."/>
            <person name="Copeland A."/>
            <person name="Lapidus A."/>
            <person name="Glavina del Rio T."/>
            <person name="Dalin E."/>
            <person name="Tice H."/>
            <person name="Bruce D."/>
            <person name="Goodwin L."/>
            <person name="Pitluck S."/>
            <person name="Peters L."/>
            <person name="Ovchinnikova G."/>
            <person name="Lu M."/>
            <person name="Kyrpides N."/>
            <person name="Mavromatis K."/>
            <person name="Ivanova N."/>
            <person name="Brettin T."/>
            <person name="Detter J.C."/>
            <person name="Han C."/>
            <person name="Larimer F."/>
            <person name="Land M."/>
            <person name="Hauser L."/>
            <person name="Markowitz V."/>
            <person name="Cheng J.-F."/>
            <person name="Hugenholtz P."/>
            <person name="Woyke T."/>
            <person name="Wu D."/>
            <person name="Spring S."/>
            <person name="Schroeder M."/>
            <person name="Kopitz M."/>
            <person name="Brambilla E."/>
            <person name="Klenk H.-P."/>
            <person name="Eisen J.A."/>
        </authorList>
    </citation>
    <scope>NUCLEOTIDE SEQUENCE</scope>
    <source>
        <strain evidence="11">DSM 3403</strain>
    </source>
</reference>
<dbReference type="HAMAP" id="MF_02120">
    <property type="entry name" value="LysA"/>
    <property type="match status" value="1"/>
</dbReference>
<dbReference type="PANTHER" id="PTHR43727:SF2">
    <property type="entry name" value="GROUP IV DECARBOXYLASE"/>
    <property type="match status" value="1"/>
</dbReference>
<dbReference type="InterPro" id="IPR022644">
    <property type="entry name" value="De-COase2_N"/>
</dbReference>
<dbReference type="RefSeq" id="WP_014680178.1">
    <property type="nucleotide sequence ID" value="NC_017770.1"/>
</dbReference>
<evidence type="ECO:0000256" key="5">
    <source>
        <dbReference type="HAMAP-Rule" id="MF_02120"/>
    </source>
</evidence>
<feature type="binding site" evidence="5">
    <location>
        <position position="304"/>
    </location>
    <ligand>
        <name>substrate</name>
    </ligand>
</feature>
<keyword evidence="5 8" id="KW-0457">Lysine biosynthesis</keyword>
<dbReference type="eggNOG" id="COG0019">
    <property type="taxonomic scope" value="Bacteria"/>
</dbReference>
<evidence type="ECO:0000256" key="4">
    <source>
        <dbReference type="ARBA" id="ARBA00023239"/>
    </source>
</evidence>
<dbReference type="Pfam" id="PF00278">
    <property type="entry name" value="Orn_DAP_Arg_deC"/>
    <property type="match status" value="1"/>
</dbReference>
<dbReference type="KEGG" id="scn:Solca_1890"/>
<dbReference type="PANTHER" id="PTHR43727">
    <property type="entry name" value="DIAMINOPIMELATE DECARBOXYLASE"/>
    <property type="match status" value="1"/>
</dbReference>
<evidence type="ECO:0000256" key="7">
    <source>
        <dbReference type="PIRSR" id="PIRSR600183-50"/>
    </source>
</evidence>
<dbReference type="Proteomes" id="UP000007590">
    <property type="component" value="Chromosome"/>
</dbReference>
<dbReference type="PROSITE" id="PS00879">
    <property type="entry name" value="ODR_DC_2_2"/>
    <property type="match status" value="1"/>
</dbReference>
<feature type="binding site" evidence="5">
    <location>
        <position position="365"/>
    </location>
    <ligand>
        <name>substrate</name>
    </ligand>
</feature>
<dbReference type="Pfam" id="PF02784">
    <property type="entry name" value="Orn_Arg_deC_N"/>
    <property type="match status" value="1"/>
</dbReference>
<dbReference type="UniPathway" id="UPA00034">
    <property type="reaction ID" value="UER00027"/>
</dbReference>
<dbReference type="SUPFAM" id="SSF50621">
    <property type="entry name" value="Alanine racemase C-terminal domain-like"/>
    <property type="match status" value="1"/>
</dbReference>
<dbReference type="InterPro" id="IPR022657">
    <property type="entry name" value="De-COase2_CS"/>
</dbReference>
<feature type="binding site" evidence="5">
    <location>
        <position position="365"/>
    </location>
    <ligand>
        <name>pyridoxal 5'-phosphate</name>
        <dbReference type="ChEBI" id="CHEBI:597326"/>
    </ligand>
</feature>
<dbReference type="GO" id="GO:0030170">
    <property type="term" value="F:pyridoxal phosphate binding"/>
    <property type="evidence" value="ECO:0007669"/>
    <property type="project" value="UniProtKB-UniRule"/>
</dbReference>
<evidence type="ECO:0000256" key="8">
    <source>
        <dbReference type="RuleBase" id="RU003738"/>
    </source>
</evidence>
<dbReference type="InterPro" id="IPR022643">
    <property type="entry name" value="De-COase2_C"/>
</dbReference>